<protein>
    <submittedName>
        <fullName evidence="1">Uncharacterized protein</fullName>
    </submittedName>
</protein>
<sequence length="131" mass="15609">MATPEEVSAKINIWEAKHLAKFEDVDAFLSEQEALVLEYYRKKWNGRTLEEFKAHLKAEFERYKRILPTINHEDQHDILQELIDNIAIPYSKLMYFGEVIPSWAVEKEDEMEKKFPIMKIVRWIVAKIKGK</sequence>
<reference evidence="1" key="1">
    <citation type="journal article" date="2012" name="Science">
        <title>Fermentation, hydrogen, and sulfur metabolism in multiple uncultivated bacterial phyla.</title>
        <authorList>
            <person name="Wrighton K.C."/>
            <person name="Thomas B.C."/>
            <person name="Sharon I."/>
            <person name="Miller C.S."/>
            <person name="Castelle C.J."/>
            <person name="VerBerkmoes N.C."/>
            <person name="Wilkins M.J."/>
            <person name="Hettich R.L."/>
            <person name="Lipton M.S."/>
            <person name="Williams K.H."/>
            <person name="Long P.E."/>
            <person name="Banfield J.F."/>
        </authorList>
    </citation>
    <scope>NUCLEOTIDE SEQUENCE [LARGE SCALE GENOMIC DNA]</scope>
</reference>
<name>K1Z452_9BACT</name>
<organism evidence="1">
    <name type="scientific">uncultured bacterium</name>
    <name type="common">gcode 4</name>
    <dbReference type="NCBI Taxonomy" id="1234023"/>
    <lineage>
        <taxon>Bacteria</taxon>
        <taxon>environmental samples</taxon>
    </lineage>
</organism>
<dbReference type="EMBL" id="AMFJ01028910">
    <property type="protein sequence ID" value="EKD44322.1"/>
    <property type="molecule type" value="Genomic_DNA"/>
</dbReference>
<proteinExistence type="predicted"/>
<evidence type="ECO:0000313" key="1">
    <source>
        <dbReference type="EMBL" id="EKD44322.1"/>
    </source>
</evidence>
<comment type="caution">
    <text evidence="1">The sequence shown here is derived from an EMBL/GenBank/DDBJ whole genome shotgun (WGS) entry which is preliminary data.</text>
</comment>
<accession>K1Z452</accession>
<gene>
    <name evidence="1" type="ORF">ACD_71C00179G0017</name>
</gene>
<dbReference type="AlphaFoldDB" id="K1Z452"/>